<comment type="subunit">
    <text evidence="9">The complex comprises the extracytoplasmic solute receptor protein and the two transmembrane proteins.</text>
</comment>
<dbReference type="AlphaFoldDB" id="A0A5B8FXE4"/>
<feature type="transmembrane region" description="Helical" evidence="9">
    <location>
        <begin position="138"/>
        <end position="159"/>
    </location>
</feature>
<dbReference type="GO" id="GO:0005886">
    <property type="term" value="C:plasma membrane"/>
    <property type="evidence" value="ECO:0007669"/>
    <property type="project" value="UniProtKB-SubCell"/>
</dbReference>
<keyword evidence="6 9" id="KW-1133">Transmembrane helix</keyword>
<reference evidence="11 12" key="1">
    <citation type="submission" date="2019-06" db="EMBL/GenBank/DDBJ databases">
        <title>Genome sequence of Rhodobacteraceae bacterium D4M1.</title>
        <authorList>
            <person name="Cao J."/>
        </authorList>
    </citation>
    <scope>NUCLEOTIDE SEQUENCE [LARGE SCALE GENOMIC DNA]</scope>
    <source>
        <strain evidence="11 12">D4M1</strain>
    </source>
</reference>
<dbReference type="PANTHER" id="PTHR35011:SF10">
    <property type="entry name" value="TRAP TRANSPORTER SMALL PERMEASE PROTEIN"/>
    <property type="match status" value="1"/>
</dbReference>
<evidence type="ECO:0000256" key="8">
    <source>
        <dbReference type="ARBA" id="ARBA00038436"/>
    </source>
</evidence>
<keyword evidence="4 9" id="KW-0997">Cell inner membrane</keyword>
<keyword evidence="7 9" id="KW-0472">Membrane</keyword>
<dbReference type="OrthoDB" id="9797534at2"/>
<dbReference type="Pfam" id="PF04290">
    <property type="entry name" value="DctQ"/>
    <property type="match status" value="1"/>
</dbReference>
<proteinExistence type="inferred from homology"/>
<comment type="function">
    <text evidence="9">Part of the tripartite ATP-independent periplasmic (TRAP) transport system.</text>
</comment>
<evidence type="ECO:0000256" key="7">
    <source>
        <dbReference type="ARBA" id="ARBA00023136"/>
    </source>
</evidence>
<evidence type="ECO:0000313" key="12">
    <source>
        <dbReference type="Proteomes" id="UP000305888"/>
    </source>
</evidence>
<dbReference type="Proteomes" id="UP000305888">
    <property type="component" value="Chromosome"/>
</dbReference>
<dbReference type="GO" id="GO:0015740">
    <property type="term" value="P:C4-dicarboxylate transport"/>
    <property type="evidence" value="ECO:0007669"/>
    <property type="project" value="TreeGrafter"/>
</dbReference>
<feature type="domain" description="Tripartite ATP-independent periplasmic transporters DctQ component" evidence="10">
    <location>
        <begin position="34"/>
        <end position="166"/>
    </location>
</feature>
<comment type="subcellular location">
    <subcellularLocation>
        <location evidence="1 9">Cell inner membrane</location>
        <topology evidence="1 9">Multi-pass membrane protein</topology>
    </subcellularLocation>
</comment>
<sequence>MDETRSERFGPLIRGIDRITLAGGVLAAACLMALFGLIFAEVLARNIWGTSLSFSWDYAAYMMGACFLLAGGSALRGGAHVRVTALHEAVPRRAVWVMDLAACVVGLAVTAFILWALGHMAWLSFGRGTTASSVVKTPLWIPQLVLALGALIFVAQMLAQLLRVLRGETIIEEPKTEEAA</sequence>
<dbReference type="GO" id="GO:0022857">
    <property type="term" value="F:transmembrane transporter activity"/>
    <property type="evidence" value="ECO:0007669"/>
    <property type="project" value="UniProtKB-UniRule"/>
</dbReference>
<name>A0A5B8FXE4_9RHOB</name>
<dbReference type="InterPro" id="IPR055348">
    <property type="entry name" value="DctQ"/>
</dbReference>
<accession>A0A5B8FXE4</accession>
<evidence type="ECO:0000256" key="5">
    <source>
        <dbReference type="ARBA" id="ARBA00022692"/>
    </source>
</evidence>
<keyword evidence="12" id="KW-1185">Reference proteome</keyword>
<evidence type="ECO:0000256" key="2">
    <source>
        <dbReference type="ARBA" id="ARBA00022448"/>
    </source>
</evidence>
<feature type="transmembrane region" description="Helical" evidence="9">
    <location>
        <begin position="21"/>
        <end position="44"/>
    </location>
</feature>
<evidence type="ECO:0000313" key="11">
    <source>
        <dbReference type="EMBL" id="QDL91162.1"/>
    </source>
</evidence>
<dbReference type="RefSeq" id="WP_138575560.1">
    <property type="nucleotide sequence ID" value="NZ_CP040818.1"/>
</dbReference>
<keyword evidence="5 9" id="KW-0812">Transmembrane</keyword>
<dbReference type="PANTHER" id="PTHR35011">
    <property type="entry name" value="2,3-DIKETO-L-GULONATE TRAP TRANSPORTER SMALL PERMEASE PROTEIN YIAM"/>
    <property type="match status" value="1"/>
</dbReference>
<dbReference type="PROSITE" id="PS51257">
    <property type="entry name" value="PROKAR_LIPOPROTEIN"/>
    <property type="match status" value="1"/>
</dbReference>
<dbReference type="KEGG" id="ppru:FDP22_04815"/>
<evidence type="ECO:0000256" key="3">
    <source>
        <dbReference type="ARBA" id="ARBA00022475"/>
    </source>
</evidence>
<keyword evidence="2 9" id="KW-0813">Transport</keyword>
<evidence type="ECO:0000256" key="1">
    <source>
        <dbReference type="ARBA" id="ARBA00004429"/>
    </source>
</evidence>
<protein>
    <recommendedName>
        <fullName evidence="9">TRAP transporter small permease protein</fullName>
    </recommendedName>
</protein>
<feature type="transmembrane region" description="Helical" evidence="9">
    <location>
        <begin position="56"/>
        <end position="75"/>
    </location>
</feature>
<keyword evidence="3" id="KW-1003">Cell membrane</keyword>
<dbReference type="EMBL" id="CP040818">
    <property type="protein sequence ID" value="QDL91162.1"/>
    <property type="molecule type" value="Genomic_DNA"/>
</dbReference>
<comment type="similarity">
    <text evidence="8 9">Belongs to the TRAP transporter small permease family.</text>
</comment>
<evidence type="ECO:0000256" key="9">
    <source>
        <dbReference type="RuleBase" id="RU369079"/>
    </source>
</evidence>
<gene>
    <name evidence="11" type="ORF">FDP22_04815</name>
</gene>
<organism evidence="11 12">
    <name type="scientific">Paroceanicella profunda</name>
    <dbReference type="NCBI Taxonomy" id="2579971"/>
    <lineage>
        <taxon>Bacteria</taxon>
        <taxon>Pseudomonadati</taxon>
        <taxon>Pseudomonadota</taxon>
        <taxon>Alphaproteobacteria</taxon>
        <taxon>Rhodobacterales</taxon>
        <taxon>Paracoccaceae</taxon>
        <taxon>Paroceanicella</taxon>
    </lineage>
</organism>
<evidence type="ECO:0000256" key="6">
    <source>
        <dbReference type="ARBA" id="ARBA00022989"/>
    </source>
</evidence>
<feature type="transmembrane region" description="Helical" evidence="9">
    <location>
        <begin position="96"/>
        <end position="118"/>
    </location>
</feature>
<evidence type="ECO:0000256" key="4">
    <source>
        <dbReference type="ARBA" id="ARBA00022519"/>
    </source>
</evidence>
<dbReference type="InterPro" id="IPR007387">
    <property type="entry name" value="TRAP_DctQ"/>
</dbReference>
<evidence type="ECO:0000259" key="10">
    <source>
        <dbReference type="Pfam" id="PF04290"/>
    </source>
</evidence>